<organism evidence="2 3">
    <name type="scientific">Pleurodeles waltl</name>
    <name type="common">Iberian ribbed newt</name>
    <dbReference type="NCBI Taxonomy" id="8319"/>
    <lineage>
        <taxon>Eukaryota</taxon>
        <taxon>Metazoa</taxon>
        <taxon>Chordata</taxon>
        <taxon>Craniata</taxon>
        <taxon>Vertebrata</taxon>
        <taxon>Euteleostomi</taxon>
        <taxon>Amphibia</taxon>
        <taxon>Batrachia</taxon>
        <taxon>Caudata</taxon>
        <taxon>Salamandroidea</taxon>
        <taxon>Salamandridae</taxon>
        <taxon>Pleurodelinae</taxon>
        <taxon>Pleurodeles</taxon>
    </lineage>
</organism>
<accession>A0AAV7PAN8</accession>
<reference evidence="2" key="1">
    <citation type="journal article" date="2022" name="bioRxiv">
        <title>Sequencing and chromosome-scale assembly of the giantPleurodeles waltlgenome.</title>
        <authorList>
            <person name="Brown T."/>
            <person name="Elewa A."/>
            <person name="Iarovenko S."/>
            <person name="Subramanian E."/>
            <person name="Araus A.J."/>
            <person name="Petzold A."/>
            <person name="Susuki M."/>
            <person name="Suzuki K.-i.T."/>
            <person name="Hayashi T."/>
            <person name="Toyoda A."/>
            <person name="Oliveira C."/>
            <person name="Osipova E."/>
            <person name="Leigh N.D."/>
            <person name="Simon A."/>
            <person name="Yun M.H."/>
        </authorList>
    </citation>
    <scope>NUCLEOTIDE SEQUENCE</scope>
    <source>
        <strain evidence="2">20211129_DDA</strain>
        <tissue evidence="2">Liver</tissue>
    </source>
</reference>
<dbReference type="Proteomes" id="UP001066276">
    <property type="component" value="Chromosome 7"/>
</dbReference>
<evidence type="ECO:0000256" key="1">
    <source>
        <dbReference type="SAM" id="MobiDB-lite"/>
    </source>
</evidence>
<feature type="region of interest" description="Disordered" evidence="1">
    <location>
        <begin position="1"/>
        <end position="37"/>
    </location>
</feature>
<dbReference type="EMBL" id="JANPWB010000011">
    <property type="protein sequence ID" value="KAJ1125393.1"/>
    <property type="molecule type" value="Genomic_DNA"/>
</dbReference>
<dbReference type="AlphaFoldDB" id="A0AAV7PAN8"/>
<keyword evidence="3" id="KW-1185">Reference proteome</keyword>
<evidence type="ECO:0000313" key="2">
    <source>
        <dbReference type="EMBL" id="KAJ1125393.1"/>
    </source>
</evidence>
<feature type="compositionally biased region" description="Basic and acidic residues" evidence="1">
    <location>
        <begin position="1"/>
        <end position="13"/>
    </location>
</feature>
<comment type="caution">
    <text evidence="2">The sequence shown here is derived from an EMBL/GenBank/DDBJ whole genome shotgun (WGS) entry which is preliminary data.</text>
</comment>
<gene>
    <name evidence="2" type="ORF">NDU88_003825</name>
</gene>
<evidence type="ECO:0000313" key="3">
    <source>
        <dbReference type="Proteomes" id="UP001066276"/>
    </source>
</evidence>
<name>A0AAV7PAN8_PLEWA</name>
<protein>
    <submittedName>
        <fullName evidence="2">Uncharacterized protein</fullName>
    </submittedName>
</protein>
<sequence>MNAEKHRQQEQHNNRAANELVGRSWDPECRPGAEVGPARKRTEVLMWTRVHRRSGGEGRSTGSHGSECRGVMIEVIGETRVWYFLGQHTATI</sequence>
<proteinExistence type="predicted"/>